<dbReference type="InterPro" id="IPR029033">
    <property type="entry name" value="His_PPase_superfam"/>
</dbReference>
<dbReference type="Pfam" id="PF00300">
    <property type="entry name" value="His_Phos_1"/>
    <property type="match status" value="1"/>
</dbReference>
<name>A0A4Q1K6Q2_9FLAO</name>
<protein>
    <submittedName>
        <fullName evidence="1">Histidine phosphatase family protein</fullName>
    </submittedName>
</protein>
<dbReference type="CDD" id="cd07067">
    <property type="entry name" value="HP_PGM_like"/>
    <property type="match status" value="1"/>
</dbReference>
<dbReference type="SUPFAM" id="SSF53254">
    <property type="entry name" value="Phosphoglycerate mutase-like"/>
    <property type="match status" value="1"/>
</dbReference>
<dbReference type="AlphaFoldDB" id="A0A4Q1K6Q2"/>
<proteinExistence type="predicted"/>
<sequence>MKYQLSLIRHAKSSWNLPLEDKLRPLNEVGIQRALVMREHVQSIIKDADYVFSSPAVRARSTANLMLEGLPIKQNTFEIIPELYTFDVRQLETFVKKLSSSLTHVFLFGHNSAITDFVNKFGDRYIENVPTSGWVTIEFDCENWSQIQKGKTVRFRTPRD</sequence>
<organism evidence="1 2">
    <name type="scientific">Flavobacterium stagni</name>
    <dbReference type="NCBI Taxonomy" id="2506421"/>
    <lineage>
        <taxon>Bacteria</taxon>
        <taxon>Pseudomonadati</taxon>
        <taxon>Bacteroidota</taxon>
        <taxon>Flavobacteriia</taxon>
        <taxon>Flavobacteriales</taxon>
        <taxon>Flavobacteriaceae</taxon>
        <taxon>Flavobacterium</taxon>
    </lineage>
</organism>
<comment type="caution">
    <text evidence="1">The sequence shown here is derived from an EMBL/GenBank/DDBJ whole genome shotgun (WGS) entry which is preliminary data.</text>
</comment>
<dbReference type="EMBL" id="SBKN01000010">
    <property type="protein sequence ID" value="RXR20239.1"/>
    <property type="molecule type" value="Genomic_DNA"/>
</dbReference>
<dbReference type="InterPro" id="IPR013078">
    <property type="entry name" value="His_Pase_superF_clade-1"/>
</dbReference>
<dbReference type="OrthoDB" id="9810154at2"/>
<dbReference type="Gene3D" id="3.40.50.1240">
    <property type="entry name" value="Phosphoglycerate mutase-like"/>
    <property type="match status" value="1"/>
</dbReference>
<accession>A0A4Q1K6Q2</accession>
<evidence type="ECO:0000313" key="1">
    <source>
        <dbReference type="EMBL" id="RXR20239.1"/>
    </source>
</evidence>
<dbReference type="Proteomes" id="UP000289857">
    <property type="component" value="Unassembled WGS sequence"/>
</dbReference>
<evidence type="ECO:0000313" key="2">
    <source>
        <dbReference type="Proteomes" id="UP000289857"/>
    </source>
</evidence>
<gene>
    <name evidence="1" type="ORF">EQG61_13415</name>
</gene>
<keyword evidence="2" id="KW-1185">Reference proteome</keyword>
<dbReference type="SMART" id="SM00855">
    <property type="entry name" value="PGAM"/>
    <property type="match status" value="1"/>
</dbReference>
<dbReference type="RefSeq" id="WP_129462459.1">
    <property type="nucleotide sequence ID" value="NZ_SBKN01000010.1"/>
</dbReference>
<reference evidence="2" key="1">
    <citation type="submission" date="2019-01" db="EMBL/GenBank/DDBJ databases">
        <title>Cytophagaceae bacterium strain CAR-16.</title>
        <authorList>
            <person name="Chen W.-M."/>
        </authorList>
    </citation>
    <scope>NUCLEOTIDE SEQUENCE [LARGE SCALE GENOMIC DNA]</scope>
    <source>
        <strain evidence="2">WWJ-16</strain>
    </source>
</reference>